<dbReference type="OrthoDB" id="531446at2"/>
<name>A0A2T5VCC1_9HYPH</name>
<comment type="similarity">
    <text evidence="1">Belongs to the ner transcriptional regulatory family.</text>
</comment>
<sequence>MPRVWDRHAIAAEIRRRGSNLTQLARDAGEPDCTCRQAMSRCYRKGEWIIANFLGVHPSELWPERYAKAPTGRDTNAKRDKHQSQNERSTTDTRCAA</sequence>
<evidence type="ECO:0000256" key="1">
    <source>
        <dbReference type="ARBA" id="ARBA00006157"/>
    </source>
</evidence>
<dbReference type="Pfam" id="PF13693">
    <property type="entry name" value="HTH_35"/>
    <property type="match status" value="1"/>
</dbReference>
<dbReference type="RefSeq" id="WP_107989251.1">
    <property type="nucleotide sequence ID" value="NZ_QAYG01000002.1"/>
</dbReference>
<keyword evidence="3" id="KW-0238">DNA-binding</keyword>
<feature type="compositionally biased region" description="Basic and acidic residues" evidence="5">
    <location>
        <begin position="75"/>
        <end position="91"/>
    </location>
</feature>
<gene>
    <name evidence="7" type="ORF">C8N35_10293</name>
</gene>
<reference evidence="7 8" key="1">
    <citation type="submission" date="2018-04" db="EMBL/GenBank/DDBJ databases">
        <title>Genomic Encyclopedia of Archaeal and Bacterial Type Strains, Phase II (KMG-II): from individual species to whole genera.</title>
        <authorList>
            <person name="Goeker M."/>
        </authorList>
    </citation>
    <scope>NUCLEOTIDE SEQUENCE [LARGE SCALE GENOMIC DNA]</scope>
    <source>
        <strain evidence="7 8">DSM 23382</strain>
    </source>
</reference>
<keyword evidence="4" id="KW-0804">Transcription</keyword>
<protein>
    <submittedName>
        <fullName evidence="7">Nlp family transcriptional regulator</fullName>
    </submittedName>
</protein>
<comment type="caution">
    <text evidence="7">The sequence shown here is derived from an EMBL/GenBank/DDBJ whole genome shotgun (WGS) entry which is preliminary data.</text>
</comment>
<dbReference type="SUPFAM" id="SSF47413">
    <property type="entry name" value="lambda repressor-like DNA-binding domains"/>
    <property type="match status" value="1"/>
</dbReference>
<evidence type="ECO:0000313" key="8">
    <source>
        <dbReference type="Proteomes" id="UP000244081"/>
    </source>
</evidence>
<dbReference type="InterPro" id="IPR038722">
    <property type="entry name" value="Ner_HTH_dom"/>
</dbReference>
<feature type="region of interest" description="Disordered" evidence="5">
    <location>
        <begin position="67"/>
        <end position="97"/>
    </location>
</feature>
<organism evidence="7 8">
    <name type="scientific">Breoghania corrubedonensis</name>
    <dbReference type="NCBI Taxonomy" id="665038"/>
    <lineage>
        <taxon>Bacteria</taxon>
        <taxon>Pseudomonadati</taxon>
        <taxon>Pseudomonadota</taxon>
        <taxon>Alphaproteobacteria</taxon>
        <taxon>Hyphomicrobiales</taxon>
        <taxon>Stappiaceae</taxon>
        <taxon>Breoghania</taxon>
    </lineage>
</organism>
<evidence type="ECO:0000313" key="7">
    <source>
        <dbReference type="EMBL" id="PTW61384.1"/>
    </source>
</evidence>
<evidence type="ECO:0000256" key="3">
    <source>
        <dbReference type="ARBA" id="ARBA00023125"/>
    </source>
</evidence>
<proteinExistence type="inferred from homology"/>
<keyword evidence="2" id="KW-0805">Transcription regulation</keyword>
<dbReference type="InterPro" id="IPR010982">
    <property type="entry name" value="Lambda_DNA-bd_dom_sf"/>
</dbReference>
<dbReference type="GO" id="GO:0003677">
    <property type="term" value="F:DNA binding"/>
    <property type="evidence" value="ECO:0007669"/>
    <property type="project" value="UniProtKB-KW"/>
</dbReference>
<dbReference type="Proteomes" id="UP000244081">
    <property type="component" value="Unassembled WGS sequence"/>
</dbReference>
<evidence type="ECO:0000256" key="5">
    <source>
        <dbReference type="SAM" id="MobiDB-lite"/>
    </source>
</evidence>
<dbReference type="EMBL" id="QAYG01000002">
    <property type="protein sequence ID" value="PTW61384.1"/>
    <property type="molecule type" value="Genomic_DNA"/>
</dbReference>
<evidence type="ECO:0000256" key="2">
    <source>
        <dbReference type="ARBA" id="ARBA00023015"/>
    </source>
</evidence>
<evidence type="ECO:0000259" key="6">
    <source>
        <dbReference type="Pfam" id="PF13693"/>
    </source>
</evidence>
<dbReference type="Gene3D" id="1.10.260.40">
    <property type="entry name" value="lambda repressor-like DNA-binding domains"/>
    <property type="match status" value="1"/>
</dbReference>
<accession>A0A2T5VCC1</accession>
<keyword evidence="8" id="KW-1185">Reference proteome</keyword>
<feature type="domain" description="Ner winged helix-turn-helix DNA-binding" evidence="6">
    <location>
        <begin position="5"/>
        <end position="71"/>
    </location>
</feature>
<evidence type="ECO:0000256" key="4">
    <source>
        <dbReference type="ARBA" id="ARBA00023163"/>
    </source>
</evidence>
<dbReference type="AlphaFoldDB" id="A0A2T5VCC1"/>